<dbReference type="PANTHER" id="PTHR45229">
    <property type="entry name" value="CONSTITUTIVE ORNITHINE DECARBOXYLASE"/>
    <property type="match status" value="1"/>
</dbReference>
<gene>
    <name evidence="6" type="ORF">GCM10010909_14630</name>
</gene>
<keyword evidence="3" id="KW-0663">Pyridoxal phosphate</keyword>
<proteinExistence type="inferred from homology"/>
<keyword evidence="4" id="KW-0456">Lyase</keyword>
<dbReference type="InterPro" id="IPR000310">
    <property type="entry name" value="Orn/Lys/Arg_deCO2ase_major_dom"/>
</dbReference>
<dbReference type="InterPro" id="IPR015421">
    <property type="entry name" value="PyrdxlP-dep_Trfase_major"/>
</dbReference>
<evidence type="ECO:0000313" key="6">
    <source>
        <dbReference type="EMBL" id="GLR66783.1"/>
    </source>
</evidence>
<dbReference type="Pfam" id="PF01276">
    <property type="entry name" value="OKR_DC_1"/>
    <property type="match status" value="1"/>
</dbReference>
<dbReference type="Proteomes" id="UP001156641">
    <property type="component" value="Unassembled WGS sequence"/>
</dbReference>
<dbReference type="Gene3D" id="3.90.1150.10">
    <property type="entry name" value="Aspartate Aminotransferase, domain 1"/>
    <property type="match status" value="1"/>
</dbReference>
<dbReference type="Pfam" id="PF03711">
    <property type="entry name" value="OKR_DC_1_C"/>
    <property type="match status" value="1"/>
</dbReference>
<dbReference type="EMBL" id="BSOS01000039">
    <property type="protein sequence ID" value="GLR66783.1"/>
    <property type="molecule type" value="Genomic_DNA"/>
</dbReference>
<accession>A0ABQ6A989</accession>
<keyword evidence="2" id="KW-0210">Decarboxylase</keyword>
<dbReference type="Gene3D" id="3.40.640.10">
    <property type="entry name" value="Type I PLP-dependent aspartate aminotransferase-like (Major domain)"/>
    <property type="match status" value="1"/>
</dbReference>
<evidence type="ECO:0000259" key="5">
    <source>
        <dbReference type="PROSITE" id="PS00703"/>
    </source>
</evidence>
<comment type="similarity">
    <text evidence="1">Belongs to the Orn/Lys/Arg decarboxylase class-I family.</text>
</comment>
<evidence type="ECO:0000256" key="1">
    <source>
        <dbReference type="ARBA" id="ARBA00010671"/>
    </source>
</evidence>
<comment type="caution">
    <text evidence="6">The sequence shown here is derived from an EMBL/GenBank/DDBJ whole genome shotgun (WGS) entry which is preliminary data.</text>
</comment>
<dbReference type="PIRSF" id="PIRSF009393">
    <property type="entry name" value="Orn_decarb"/>
    <property type="match status" value="1"/>
</dbReference>
<name>A0ABQ6A989_9PROT</name>
<organism evidence="6 7">
    <name type="scientific">Acidocella aquatica</name>
    <dbReference type="NCBI Taxonomy" id="1922313"/>
    <lineage>
        <taxon>Bacteria</taxon>
        <taxon>Pseudomonadati</taxon>
        <taxon>Pseudomonadota</taxon>
        <taxon>Alphaproteobacteria</taxon>
        <taxon>Acetobacterales</taxon>
        <taxon>Acidocellaceae</taxon>
        <taxon>Acidocella</taxon>
    </lineage>
</organism>
<dbReference type="PROSITE" id="PS00703">
    <property type="entry name" value="OKR_DC_1"/>
    <property type="match status" value="1"/>
</dbReference>
<evidence type="ECO:0000256" key="4">
    <source>
        <dbReference type="ARBA" id="ARBA00023239"/>
    </source>
</evidence>
<dbReference type="SUPFAM" id="SSF55904">
    <property type="entry name" value="Ornithine decarboxylase C-terminal domain"/>
    <property type="match status" value="1"/>
</dbReference>
<dbReference type="SUPFAM" id="SSF53383">
    <property type="entry name" value="PLP-dependent transferases"/>
    <property type="match status" value="1"/>
</dbReference>
<dbReference type="InterPro" id="IPR011193">
    <property type="entry name" value="Orn/lys/arg_de-COase"/>
</dbReference>
<dbReference type="InterPro" id="IPR036633">
    <property type="entry name" value="Prn/Lys/Arg_de-COase_C_sf"/>
</dbReference>
<dbReference type="Gene3D" id="3.40.50.2300">
    <property type="match status" value="1"/>
</dbReference>
<dbReference type="RefSeq" id="WP_284257487.1">
    <property type="nucleotide sequence ID" value="NZ_BSOS01000039.1"/>
</dbReference>
<evidence type="ECO:0000313" key="7">
    <source>
        <dbReference type="Proteomes" id="UP001156641"/>
    </source>
</evidence>
<evidence type="ECO:0000256" key="3">
    <source>
        <dbReference type="ARBA" id="ARBA00022898"/>
    </source>
</evidence>
<dbReference type="InterPro" id="IPR008286">
    <property type="entry name" value="Prn/Lys/Arg_de-COase_C"/>
</dbReference>
<reference evidence="7" key="1">
    <citation type="journal article" date="2019" name="Int. J. Syst. Evol. Microbiol.">
        <title>The Global Catalogue of Microorganisms (GCM) 10K type strain sequencing project: providing services to taxonomists for standard genome sequencing and annotation.</title>
        <authorList>
            <consortium name="The Broad Institute Genomics Platform"/>
            <consortium name="The Broad Institute Genome Sequencing Center for Infectious Disease"/>
            <person name="Wu L."/>
            <person name="Ma J."/>
        </authorList>
    </citation>
    <scope>NUCLEOTIDE SEQUENCE [LARGE SCALE GENOMIC DNA]</scope>
    <source>
        <strain evidence="7">NBRC 112502</strain>
    </source>
</reference>
<dbReference type="InterPro" id="IPR015424">
    <property type="entry name" value="PyrdxlP-dep_Trfase"/>
</dbReference>
<dbReference type="InterPro" id="IPR015422">
    <property type="entry name" value="PyrdxlP-dep_Trfase_small"/>
</dbReference>
<feature type="domain" description="Orn/Lys/Arg decarboxylases family 1 pyridoxal-P attachment site" evidence="5">
    <location>
        <begin position="388"/>
        <end position="402"/>
    </location>
</feature>
<dbReference type="Gene3D" id="3.90.100.10">
    <property type="entry name" value="Orn/Lys/Arg decarboxylase, C-terminal domain"/>
    <property type="match status" value="1"/>
</dbReference>
<dbReference type="InterPro" id="IPR005308">
    <property type="entry name" value="OKR_de-COase_N"/>
</dbReference>
<sequence>MSFETRLRILVCSRILKTEFQEAVHLREILGELKKLGYAVVETYSIADASTAIYADAALGCLLLEWGEGDWRKEMDALIRLAQARGLEAPVFLLVGRQLLEDVPIDVMNHVNGCIYPTEDIPDFVAKNLSSHVKIYAETLKTPFFGAMLEYADAGNHMWTCPGHNGGIFHWKSSIGRLFAEHMGEAVFRSDLDNSSVELGDLLIPEGPAAVAQKEAAKIFGAERTYFVLNGTSASNKIALGAIVAQGDLVLFDRNNHKSAHHGALVLAGGIPVYLETERNHHGLMGPIDYNALDETVIREKIKTHPLITDELAWLRKKPFRAAIINQCTYDGTIYNVHAIYEKLSPLCDYILFDEAWGGFMKFHPLFQGRFAMGLKNMGPEDAAVIATQSTHKQLAGFSQASQIHVRDSHAKTQKRHVPHQRFNDSFMMHSSTSPFYPLFASLDVGAQMMKGRAGEVLWDDCIRMGIKLRKKIRALAHEFAATATVDEFKWFFDPFVPDFVEFEDKHGTRQLLRWESVPTDRLAIDSQCWDMTPRAAWHGFPHMVSGYVMTDPNKLTLLTPGISSVTGEYEAHGVPAAIVAQYLRANKIVAEKHDFNSLLFLLTPGMEAGKAGTLLSALVSFKKLHDTNADMFKVIPEFAARYGARYAGIGLYDFCQEMHDFYREHNVATLQKAKFRLEHLPAIAMSPQAASQKFIRNEVEYLPISGIKGRIAATLAVAYPPGVGMIVPGERYDERAQPVLDYLAMLEKAANLFPGFENEIQGFYREIGEDGQICYYTYVVDETQSDQDHGT</sequence>
<evidence type="ECO:0000256" key="2">
    <source>
        <dbReference type="ARBA" id="ARBA00022793"/>
    </source>
</evidence>
<keyword evidence="7" id="KW-1185">Reference proteome</keyword>
<dbReference type="PANTHER" id="PTHR45229:SF3">
    <property type="entry name" value="BIODEGRADATIVE ARGININE DECARBOXYLASE"/>
    <property type="match status" value="1"/>
</dbReference>
<protein>
    <submittedName>
        <fullName evidence="6">Amino acid decarboxylase</fullName>
    </submittedName>
</protein>
<dbReference type="Pfam" id="PF03709">
    <property type="entry name" value="OKR_DC_1_N"/>
    <property type="match status" value="1"/>
</dbReference>